<gene>
    <name evidence="3" type="ORF">CH333_08645</name>
</gene>
<dbReference type="SMART" id="SM00760">
    <property type="entry name" value="Bac_DnaA_C"/>
    <property type="match status" value="1"/>
</dbReference>
<dbReference type="InterPro" id="IPR002686">
    <property type="entry name" value="Transposase_17"/>
</dbReference>
<feature type="domain" description="Transposase IS200-like" evidence="2">
    <location>
        <begin position="35"/>
        <end position="149"/>
    </location>
</feature>
<dbReference type="AlphaFoldDB" id="A0A235BPJ8"/>
<dbReference type="EMBL" id="NOZQ01000197">
    <property type="protein sequence ID" value="OYD14248.1"/>
    <property type="molecule type" value="Genomic_DNA"/>
</dbReference>
<evidence type="ECO:0000313" key="4">
    <source>
        <dbReference type="Proteomes" id="UP000215215"/>
    </source>
</evidence>
<dbReference type="Pfam" id="PF01797">
    <property type="entry name" value="Y1_Tnp"/>
    <property type="match status" value="1"/>
</dbReference>
<protein>
    <recommendedName>
        <fullName evidence="5">Transposase IS200-like domain-containing protein</fullName>
    </recommendedName>
</protein>
<organism evidence="3 4">
    <name type="scientific">candidate division WOR-3 bacterium JGI_Cruoil_03_44_89</name>
    <dbReference type="NCBI Taxonomy" id="1973748"/>
    <lineage>
        <taxon>Bacteria</taxon>
        <taxon>Bacteria division WOR-3</taxon>
    </lineage>
</organism>
<dbReference type="GO" id="GO:0006270">
    <property type="term" value="P:DNA replication initiation"/>
    <property type="evidence" value="ECO:0007669"/>
    <property type="project" value="InterPro"/>
</dbReference>
<dbReference type="PANTHER" id="PTHR34322:SF2">
    <property type="entry name" value="TRANSPOSASE IS200-LIKE DOMAIN-CONTAINING PROTEIN"/>
    <property type="match status" value="1"/>
</dbReference>
<dbReference type="Gene3D" id="1.10.1750.10">
    <property type="match status" value="1"/>
</dbReference>
<dbReference type="SUPFAM" id="SSF48295">
    <property type="entry name" value="TrpR-like"/>
    <property type="match status" value="1"/>
</dbReference>
<dbReference type="InterPro" id="IPR036515">
    <property type="entry name" value="Transposase_17_sf"/>
</dbReference>
<dbReference type="GO" id="GO:0006275">
    <property type="term" value="P:regulation of DNA replication"/>
    <property type="evidence" value="ECO:0007669"/>
    <property type="project" value="InterPro"/>
</dbReference>
<dbReference type="GO" id="GO:0005524">
    <property type="term" value="F:ATP binding"/>
    <property type="evidence" value="ECO:0007669"/>
    <property type="project" value="InterPro"/>
</dbReference>
<dbReference type="SUPFAM" id="SSF143422">
    <property type="entry name" value="Transposase IS200-like"/>
    <property type="match status" value="1"/>
</dbReference>
<name>A0A235BPJ8_UNCW3</name>
<evidence type="ECO:0000259" key="1">
    <source>
        <dbReference type="SMART" id="SM00760"/>
    </source>
</evidence>
<dbReference type="SMART" id="SM01321">
    <property type="entry name" value="Y1_Tnp"/>
    <property type="match status" value="1"/>
</dbReference>
<dbReference type="Gene3D" id="3.30.70.1290">
    <property type="entry name" value="Transposase IS200-like"/>
    <property type="match status" value="1"/>
</dbReference>
<dbReference type="InterPro" id="IPR013159">
    <property type="entry name" value="DnaA_C"/>
</dbReference>
<sequence length="329" mass="38780">MSKLPLYHQADNRQIIDGVRLKYSSIMARKPRIEIEGGLYHLIVRGNHKEDIFLEERDYRKFLELLQKYYKKFDFVLYAYVLMRNHFHLLVEKGYTSISSIMQGLNQSYTQYFNKKYHKTGHLFQGRYKSILCDKNSYFLHLVRYIHLNPVRAEIVSSPDEYRWSSHHIYMGRIKSEIINRMFVLGLFSEDLEKATKQYEKFIIDGMGVVDKDFEKGTYIGDKESIENVKKELHSIPVIQLSLDTITDFVCKSTGIEKEKLFLISRNRISARARGMVGYLARQFGGYTVTEIGQYLHKGIAAISYMIIKVEENIPEELIQEFKEKYLNT</sequence>
<dbReference type="GO" id="GO:0043565">
    <property type="term" value="F:sequence-specific DNA binding"/>
    <property type="evidence" value="ECO:0007669"/>
    <property type="project" value="InterPro"/>
</dbReference>
<accession>A0A235BPJ8</accession>
<proteinExistence type="predicted"/>
<evidence type="ECO:0000313" key="3">
    <source>
        <dbReference type="EMBL" id="OYD14248.1"/>
    </source>
</evidence>
<dbReference type="GO" id="GO:0006313">
    <property type="term" value="P:DNA transposition"/>
    <property type="evidence" value="ECO:0007669"/>
    <property type="project" value="InterPro"/>
</dbReference>
<evidence type="ECO:0000259" key="2">
    <source>
        <dbReference type="SMART" id="SM01321"/>
    </source>
</evidence>
<reference evidence="3 4" key="1">
    <citation type="submission" date="2017-07" db="EMBL/GenBank/DDBJ databases">
        <title>Recovery of genomes from metagenomes via a dereplication, aggregation, and scoring strategy.</title>
        <authorList>
            <person name="Sieber C.M."/>
            <person name="Probst A.J."/>
            <person name="Sharrar A."/>
            <person name="Thomas B.C."/>
            <person name="Hess M."/>
            <person name="Tringe S.G."/>
            <person name="Banfield J.F."/>
        </authorList>
    </citation>
    <scope>NUCLEOTIDE SEQUENCE [LARGE SCALE GENOMIC DNA]</scope>
    <source>
        <strain evidence="3">JGI_Cruoil_03_44_89</strain>
    </source>
</reference>
<dbReference type="GO" id="GO:0004803">
    <property type="term" value="F:transposase activity"/>
    <property type="evidence" value="ECO:0007669"/>
    <property type="project" value="InterPro"/>
</dbReference>
<evidence type="ECO:0008006" key="5">
    <source>
        <dbReference type="Google" id="ProtNLM"/>
    </source>
</evidence>
<dbReference type="PANTHER" id="PTHR34322">
    <property type="entry name" value="TRANSPOSASE, Y1_TNP DOMAIN-CONTAINING"/>
    <property type="match status" value="1"/>
</dbReference>
<feature type="domain" description="Chromosomal replication initiator DnaA C-terminal" evidence="1">
    <location>
        <begin position="242"/>
        <end position="310"/>
    </location>
</feature>
<dbReference type="InterPro" id="IPR010921">
    <property type="entry name" value="Trp_repressor/repl_initiator"/>
</dbReference>
<dbReference type="Proteomes" id="UP000215215">
    <property type="component" value="Unassembled WGS sequence"/>
</dbReference>
<comment type="caution">
    <text evidence="3">The sequence shown here is derived from an EMBL/GenBank/DDBJ whole genome shotgun (WGS) entry which is preliminary data.</text>
</comment>